<feature type="region of interest" description="Disordered" evidence="1">
    <location>
        <begin position="698"/>
        <end position="770"/>
    </location>
</feature>
<evidence type="ECO:0000313" key="2">
    <source>
        <dbReference type="EMBL" id="KAL3683507.1"/>
    </source>
</evidence>
<organism evidence="2 3">
    <name type="scientific">Riccia sorocarpa</name>
    <dbReference type="NCBI Taxonomy" id="122646"/>
    <lineage>
        <taxon>Eukaryota</taxon>
        <taxon>Viridiplantae</taxon>
        <taxon>Streptophyta</taxon>
        <taxon>Embryophyta</taxon>
        <taxon>Marchantiophyta</taxon>
        <taxon>Marchantiopsida</taxon>
        <taxon>Marchantiidae</taxon>
        <taxon>Marchantiales</taxon>
        <taxon>Ricciaceae</taxon>
        <taxon>Riccia</taxon>
    </lineage>
</organism>
<reference evidence="2 3" key="1">
    <citation type="submission" date="2024-09" db="EMBL/GenBank/DDBJ databases">
        <title>Chromosome-scale assembly of Riccia sorocarpa.</title>
        <authorList>
            <person name="Paukszto L."/>
        </authorList>
    </citation>
    <scope>NUCLEOTIDE SEQUENCE [LARGE SCALE GENOMIC DNA]</scope>
    <source>
        <strain evidence="2">LP-2024</strain>
        <tissue evidence="2">Aerial parts of the thallus</tissue>
    </source>
</reference>
<feature type="compositionally biased region" description="Basic and acidic residues" evidence="1">
    <location>
        <begin position="730"/>
        <end position="740"/>
    </location>
</feature>
<gene>
    <name evidence="2" type="ORF">R1sor_001529</name>
</gene>
<name>A0ABD3GW74_9MARC</name>
<evidence type="ECO:0000313" key="3">
    <source>
        <dbReference type="Proteomes" id="UP001633002"/>
    </source>
</evidence>
<comment type="caution">
    <text evidence="2">The sequence shown here is derived from an EMBL/GenBank/DDBJ whole genome shotgun (WGS) entry which is preliminary data.</text>
</comment>
<dbReference type="EMBL" id="JBJQOH010000006">
    <property type="protein sequence ID" value="KAL3683507.1"/>
    <property type="molecule type" value="Genomic_DNA"/>
</dbReference>
<dbReference type="AlphaFoldDB" id="A0ABD3GW74"/>
<sequence>MFGKGKEPAYNGQVEAPVMPRIQLDPGTLQLLQTLKLVLQQERTEELKDKDATKALRIVVRSLGQFEGKNVSKFLRVYKQDMDMIHVPKEKMIQSFTLAVVLEMREHVQEIIDRVGADWNQFAGRMKEEYFLHDSERVTKSSFFEWIERPQKNLSVSELLSEFDRQFLQLTQAYRAMLGVNKTDLFLRAVQPELQEKLEVRLEDKTTENEPLQLHGLMLKSAELKRHMQRNSNSLQHSHNPTRLRIVKRWIKKHRSLQAVMLHKLRTKERDTTFCLSELAEEGSYMVDYTPERKAGTALILRKDWPILARGTRGDGTAAWMLARTDNGIIGFMSIHGPCSPTLRARLWKWIKNLCSSDVWVLGGDWNSVVTQEDSVRPTPVQKGSEQRKWSSLVGTLDLADGWTEAAARAGPHFTRQKQVGDSYQQARLDRFHFSRNENWAEKHVHMLHDDTTMLSDHHLILLSITKKEGNARRKGTYFKACPIILKRPEVRNQLKEIKKSSGTETADARISWELKWSKARRFLKDNQNAQTKRRKEGHEKLQLLQAKLRTGPTGPAYFMLPAPSSKLKTPPPTLGSLSCASKNKWADYRYATEGLSYFTDRTGGFIDAFDVAFRHQKPDRYVPFIVLTRSIWLERNEAVFHSRQKTIPLEYLLKSCEEILSTQMRTKDQTSSSYKLLTDAATSLQIARCRIQVSEADDNNIPQSESEETAIHTGSRKINTDAPLQLDAPRTERENHESTLTRSLRPFFTQPADAPRHSHRTLVPSVSHD</sequence>
<accession>A0ABD3GW74</accession>
<dbReference type="Gene3D" id="3.60.10.10">
    <property type="entry name" value="Endonuclease/exonuclease/phosphatase"/>
    <property type="match status" value="1"/>
</dbReference>
<keyword evidence="3" id="KW-1185">Reference proteome</keyword>
<proteinExistence type="predicted"/>
<protein>
    <submittedName>
        <fullName evidence="2">Uncharacterized protein</fullName>
    </submittedName>
</protein>
<dbReference type="InterPro" id="IPR036691">
    <property type="entry name" value="Endo/exonu/phosph_ase_sf"/>
</dbReference>
<dbReference type="SUPFAM" id="SSF56219">
    <property type="entry name" value="DNase I-like"/>
    <property type="match status" value="1"/>
</dbReference>
<evidence type="ECO:0000256" key="1">
    <source>
        <dbReference type="SAM" id="MobiDB-lite"/>
    </source>
</evidence>
<dbReference type="Proteomes" id="UP001633002">
    <property type="component" value="Unassembled WGS sequence"/>
</dbReference>